<evidence type="ECO:0000256" key="5">
    <source>
        <dbReference type="SAM" id="MobiDB-lite"/>
    </source>
</evidence>
<evidence type="ECO:0000256" key="3">
    <source>
        <dbReference type="ARBA" id="ARBA00022989"/>
    </source>
</evidence>
<gene>
    <name evidence="7" type="ORF">SAMN05216257_104394</name>
</gene>
<comment type="subcellular location">
    <subcellularLocation>
        <location evidence="1">Membrane</location>
        <topology evidence="1">Single-pass membrane protein</topology>
    </subcellularLocation>
</comment>
<dbReference type="PROSITE" id="PS52015">
    <property type="entry name" value="TONB_CTD"/>
    <property type="match status" value="1"/>
</dbReference>
<dbReference type="NCBIfam" id="TIGR01352">
    <property type="entry name" value="tonB_Cterm"/>
    <property type="match status" value="1"/>
</dbReference>
<proteinExistence type="predicted"/>
<feature type="compositionally biased region" description="Low complexity" evidence="5">
    <location>
        <begin position="159"/>
        <end position="174"/>
    </location>
</feature>
<dbReference type="InterPro" id="IPR037682">
    <property type="entry name" value="TonB_C"/>
</dbReference>
<name>A0A1G9ENN1_9RHOB</name>
<dbReference type="RefSeq" id="WP_092500590.1">
    <property type="nucleotide sequence ID" value="NZ_FNFV01000004.1"/>
</dbReference>
<feature type="domain" description="TonB C-terminal" evidence="6">
    <location>
        <begin position="271"/>
        <end position="357"/>
    </location>
</feature>
<feature type="region of interest" description="Disordered" evidence="5">
    <location>
        <begin position="149"/>
        <end position="259"/>
    </location>
</feature>
<dbReference type="InterPro" id="IPR006260">
    <property type="entry name" value="TonB/TolA_C"/>
</dbReference>
<feature type="compositionally biased region" description="Basic and acidic residues" evidence="5">
    <location>
        <begin position="206"/>
        <end position="224"/>
    </location>
</feature>
<dbReference type="Pfam" id="PF03544">
    <property type="entry name" value="TonB_C"/>
    <property type="match status" value="1"/>
</dbReference>
<keyword evidence="4" id="KW-0472">Membrane</keyword>
<dbReference type="STRING" id="990712.SAMN05216257_104394"/>
<keyword evidence="2" id="KW-0812">Transmembrane</keyword>
<dbReference type="GO" id="GO:0055085">
    <property type="term" value="P:transmembrane transport"/>
    <property type="evidence" value="ECO:0007669"/>
    <property type="project" value="InterPro"/>
</dbReference>
<evidence type="ECO:0000313" key="7">
    <source>
        <dbReference type="EMBL" id="SDK77782.1"/>
    </source>
</evidence>
<dbReference type="Proteomes" id="UP000199328">
    <property type="component" value="Unassembled WGS sequence"/>
</dbReference>
<evidence type="ECO:0000259" key="6">
    <source>
        <dbReference type="PROSITE" id="PS52015"/>
    </source>
</evidence>
<keyword evidence="3" id="KW-1133">Transmembrane helix</keyword>
<evidence type="ECO:0000256" key="1">
    <source>
        <dbReference type="ARBA" id="ARBA00004167"/>
    </source>
</evidence>
<feature type="compositionally biased region" description="Low complexity" evidence="5">
    <location>
        <begin position="184"/>
        <end position="195"/>
    </location>
</feature>
<protein>
    <submittedName>
        <fullName evidence="7">Protein TonB</fullName>
    </submittedName>
</protein>
<dbReference type="AlphaFoldDB" id="A0A1G9ENN1"/>
<organism evidence="7 8">
    <name type="scientific">Meinhardsimonia xiamenensis</name>
    <dbReference type="NCBI Taxonomy" id="990712"/>
    <lineage>
        <taxon>Bacteria</taxon>
        <taxon>Pseudomonadati</taxon>
        <taxon>Pseudomonadota</taxon>
        <taxon>Alphaproteobacteria</taxon>
        <taxon>Rhodobacterales</taxon>
        <taxon>Paracoccaceae</taxon>
        <taxon>Meinhardsimonia</taxon>
    </lineage>
</organism>
<dbReference type="Gene3D" id="3.30.1150.10">
    <property type="match status" value="1"/>
</dbReference>
<evidence type="ECO:0000313" key="8">
    <source>
        <dbReference type="Proteomes" id="UP000199328"/>
    </source>
</evidence>
<evidence type="ECO:0000256" key="2">
    <source>
        <dbReference type="ARBA" id="ARBA00022692"/>
    </source>
</evidence>
<dbReference type="SUPFAM" id="SSF74653">
    <property type="entry name" value="TolA/TonB C-terminal domain"/>
    <property type="match status" value="1"/>
</dbReference>
<dbReference type="OrthoDB" id="7930032at2"/>
<dbReference type="EMBL" id="FNFV01000004">
    <property type="protein sequence ID" value="SDK77782.1"/>
    <property type="molecule type" value="Genomic_DNA"/>
</dbReference>
<feature type="region of interest" description="Disordered" evidence="5">
    <location>
        <begin position="70"/>
        <end position="97"/>
    </location>
</feature>
<evidence type="ECO:0000256" key="4">
    <source>
        <dbReference type="ARBA" id="ARBA00023136"/>
    </source>
</evidence>
<sequence>MIPSSPLARITAFAAALAVHALGAVAMMPRGAVMIEAAGGTAELRLGDGFADLAAGTVQPLEAETVKPARTEARPAQAAPASATRAMEGGRLSTAPTSPAAELLAAGQPAPRAVPVPAQAPPAAKTAVIPSPAVAALPVTATPARRELTPAAQARQETPTDTTAAAPKAQPARTVVADRVQGTAPQTAQEQAPSPAAAPRPPQRPAARDGVPRAARETATRSRPETSPGTSVAAAPRGSARRDMRAGAATGQAEAGVTRSGAGAARGEVGNAAVSNYPGQVFGRLARMGKPRVRAQGAAIVAFTVGTDGRLTGIALARSSGSAELDRAAIRLVRAAAPFPRPPLGARRSFTVEIRAR</sequence>
<keyword evidence="8" id="KW-1185">Reference proteome</keyword>
<accession>A0A1G9ENN1</accession>
<reference evidence="8" key="1">
    <citation type="submission" date="2016-10" db="EMBL/GenBank/DDBJ databases">
        <authorList>
            <person name="Varghese N."/>
            <person name="Submissions S."/>
        </authorList>
    </citation>
    <scope>NUCLEOTIDE SEQUENCE [LARGE SCALE GENOMIC DNA]</scope>
    <source>
        <strain evidence="8">CGMCC 1.10789</strain>
    </source>
</reference>
<feature type="compositionally biased region" description="Low complexity" evidence="5">
    <location>
        <begin position="74"/>
        <end position="86"/>
    </location>
</feature>
<dbReference type="GO" id="GO:0016020">
    <property type="term" value="C:membrane"/>
    <property type="evidence" value="ECO:0007669"/>
    <property type="project" value="UniProtKB-SubCell"/>
</dbReference>